<sequence>MSPSLRDQLLQTAHAYLDAHNNRDSDGILGFCAPACIHRAGPPTVKSPDRNNEEYASFNVEVFKVLHTYLATITDAVVDDVSKKVVLSVEAKATADAGEYENEYVILLKMTEDGKQVVEQYDFVDSHRMIEWMGKLGEFAQETWEKK</sequence>
<evidence type="ECO:0000313" key="1">
    <source>
        <dbReference type="EMBL" id="PMD45589.1"/>
    </source>
</evidence>
<evidence type="ECO:0000313" key="2">
    <source>
        <dbReference type="Proteomes" id="UP000235786"/>
    </source>
</evidence>
<protein>
    <recommendedName>
        <fullName evidence="3">SnoaL-like domain-containing protein</fullName>
    </recommendedName>
</protein>
<accession>A0A2J6S491</accession>
<evidence type="ECO:0008006" key="3">
    <source>
        <dbReference type="Google" id="ProtNLM"/>
    </source>
</evidence>
<dbReference type="STRING" id="1149755.A0A2J6S491"/>
<keyword evidence="2" id="KW-1185">Reference proteome</keyword>
<proteinExistence type="predicted"/>
<reference evidence="1 2" key="1">
    <citation type="submission" date="2016-04" db="EMBL/GenBank/DDBJ databases">
        <title>A degradative enzymes factory behind the ericoid mycorrhizal symbiosis.</title>
        <authorList>
            <consortium name="DOE Joint Genome Institute"/>
            <person name="Martino E."/>
            <person name="Morin E."/>
            <person name="Grelet G."/>
            <person name="Kuo A."/>
            <person name="Kohler A."/>
            <person name="Daghino S."/>
            <person name="Barry K."/>
            <person name="Choi C."/>
            <person name="Cichocki N."/>
            <person name="Clum A."/>
            <person name="Copeland A."/>
            <person name="Hainaut M."/>
            <person name="Haridas S."/>
            <person name="Labutti K."/>
            <person name="Lindquist E."/>
            <person name="Lipzen A."/>
            <person name="Khouja H.-R."/>
            <person name="Murat C."/>
            <person name="Ohm R."/>
            <person name="Olson A."/>
            <person name="Spatafora J."/>
            <person name="Veneault-Fourrey C."/>
            <person name="Henrissat B."/>
            <person name="Grigoriev I."/>
            <person name="Martin F."/>
            <person name="Perotto S."/>
        </authorList>
    </citation>
    <scope>NUCLEOTIDE SEQUENCE [LARGE SCALE GENOMIC DNA]</scope>
    <source>
        <strain evidence="1 2">F</strain>
    </source>
</reference>
<dbReference type="PANTHER" id="PTHR39598:SF1">
    <property type="entry name" value="AUSTINOID BIOSYNTHESIS CLUSTERS PROTEIN F-RELATED"/>
    <property type="match status" value="1"/>
</dbReference>
<dbReference type="Proteomes" id="UP000235786">
    <property type="component" value="Unassembled WGS sequence"/>
</dbReference>
<organism evidence="1 2">
    <name type="scientific">Hyaloscypha variabilis (strain UAMH 11265 / GT02V1 / F)</name>
    <name type="common">Meliniomyces variabilis</name>
    <dbReference type="NCBI Taxonomy" id="1149755"/>
    <lineage>
        <taxon>Eukaryota</taxon>
        <taxon>Fungi</taxon>
        <taxon>Dikarya</taxon>
        <taxon>Ascomycota</taxon>
        <taxon>Pezizomycotina</taxon>
        <taxon>Leotiomycetes</taxon>
        <taxon>Helotiales</taxon>
        <taxon>Hyaloscyphaceae</taxon>
        <taxon>Hyaloscypha</taxon>
        <taxon>Hyaloscypha variabilis</taxon>
    </lineage>
</organism>
<name>A0A2J6S491_HYAVF</name>
<dbReference type="AlphaFoldDB" id="A0A2J6S491"/>
<dbReference type="Gene3D" id="3.10.450.50">
    <property type="match status" value="1"/>
</dbReference>
<dbReference type="InterPro" id="IPR032710">
    <property type="entry name" value="NTF2-like_dom_sf"/>
</dbReference>
<dbReference type="InterPro" id="IPR050977">
    <property type="entry name" value="Fungal_Meroterpenoid_Isomerase"/>
</dbReference>
<dbReference type="PANTHER" id="PTHR39598">
    <property type="entry name" value="AUSTINOL SYNTHESIS PROTEIN F-RELATED"/>
    <property type="match status" value="1"/>
</dbReference>
<gene>
    <name evidence="1" type="ORF">L207DRAFT_508432</name>
</gene>
<dbReference type="SUPFAM" id="SSF54427">
    <property type="entry name" value="NTF2-like"/>
    <property type="match status" value="1"/>
</dbReference>
<dbReference type="OrthoDB" id="3758478at2759"/>
<dbReference type="EMBL" id="KZ613940">
    <property type="protein sequence ID" value="PMD45589.1"/>
    <property type="molecule type" value="Genomic_DNA"/>
</dbReference>